<evidence type="ECO:0008006" key="3">
    <source>
        <dbReference type="Google" id="ProtNLM"/>
    </source>
</evidence>
<dbReference type="STRING" id="192904.SAMN04488514_10663"/>
<dbReference type="Proteomes" id="UP000199440">
    <property type="component" value="Unassembled WGS sequence"/>
</dbReference>
<protein>
    <recommendedName>
        <fullName evidence="3">DUF4071 domain-containing protein</fullName>
    </recommendedName>
</protein>
<proteinExistence type="predicted"/>
<keyword evidence="2" id="KW-1185">Reference proteome</keyword>
<reference evidence="1 2" key="1">
    <citation type="submission" date="2016-10" db="EMBL/GenBank/DDBJ databases">
        <authorList>
            <person name="de Groot N.N."/>
        </authorList>
    </citation>
    <scope>NUCLEOTIDE SEQUENCE [LARGE SCALE GENOMIC DNA]</scope>
    <source>
        <strain evidence="1 2">DSM 19886</strain>
    </source>
</reference>
<dbReference type="AlphaFoldDB" id="A0A1G9RDD1"/>
<evidence type="ECO:0000313" key="1">
    <source>
        <dbReference type="EMBL" id="SDM20455.1"/>
    </source>
</evidence>
<organism evidence="1 2">
    <name type="scientific">Kriegella aquimaris</name>
    <dbReference type="NCBI Taxonomy" id="192904"/>
    <lineage>
        <taxon>Bacteria</taxon>
        <taxon>Pseudomonadati</taxon>
        <taxon>Bacteroidota</taxon>
        <taxon>Flavobacteriia</taxon>
        <taxon>Flavobacteriales</taxon>
        <taxon>Flavobacteriaceae</taxon>
        <taxon>Kriegella</taxon>
    </lineage>
</organism>
<name>A0A1G9RDD1_9FLAO</name>
<dbReference type="InterPro" id="IPR046880">
    <property type="entry name" value="TPR-S"/>
</dbReference>
<dbReference type="EMBL" id="FNGV01000006">
    <property type="protein sequence ID" value="SDM20455.1"/>
    <property type="molecule type" value="Genomic_DNA"/>
</dbReference>
<dbReference type="OrthoDB" id="9815193at2"/>
<evidence type="ECO:0000313" key="2">
    <source>
        <dbReference type="Proteomes" id="UP000199440"/>
    </source>
</evidence>
<accession>A0A1G9RDD1</accession>
<dbReference type="Pfam" id="PF20308">
    <property type="entry name" value="TPR-S"/>
    <property type="match status" value="1"/>
</dbReference>
<sequence length="664" mass="75220">MNAFIVRPFGEKNGVNFDEVQAKLILPALNKAGINGCTTGVILEAGNIRQDMFQLLLTSDLVIADISIHNANVFYELGIRHALRAKKTLLIRCRKDEVPFDLKTDRYLAYDNGNLGKDVDLLSESIKATMRSNQPDSPVFMMLPKLVSQNPEDFLAIPADFSKEVYVAKKTKDQGKLALLATEAAFFSWELPALRIIADIQFRSKLYEDARQTWEIIRKRKANDIEANERLATIYHRLAEKETKNNPEIAEQLYALSDEAIDYLFKEFSTLDKNKRAEVFALKARNEKAKWIAQWIDSDSEFKASKALRPQALHDAYKNYSLGFQEDLNHYYSGVNALAMLKLIISLADSEPEMWEAKYGDEAKSTLLTYKKEFNDLAMVVDWAVNSEKKALERNNQSDPWVNMTIADLALLTSDNPQRVAHLYYTAIESGSGLNFDAAMRQLHLYKELQIMTDNVTAALNEFRDILVSENVETNKKAIVFSGHMIDKEGRKEPRFPKEREGAVREKIKNSVKEILGNETPKDFIGIAGGACGGDILFHEVCKELGIKTGLYLALPKEKFIGESVRFAGNSWVDRFYAIHDDANTLVQLLSNDMDLPIWLQGKKDYTFWERNNLWILNSALSYGGRNLTFLVLWNGKEGDNPGGTKHMIEEADKRGAKSIVISP</sequence>
<dbReference type="RefSeq" id="WP_089889980.1">
    <property type="nucleotide sequence ID" value="NZ_FNGV01000006.1"/>
</dbReference>
<gene>
    <name evidence="1" type="ORF">SAMN04488514_10663</name>
</gene>